<evidence type="ECO:0000313" key="2">
    <source>
        <dbReference type="EMBL" id="CAH2101259.1"/>
    </source>
</evidence>
<dbReference type="EMBL" id="CAKOGL010000023">
    <property type="protein sequence ID" value="CAH2101259.1"/>
    <property type="molecule type" value="Genomic_DNA"/>
</dbReference>
<sequence>MSYEEGQRRLNLFDEAESDFSVESDSDIEIDNAATERSFLRLDTVDSSFAADRHEANTSARDTKKRSSAPPLLEEEPPLSPTCPQETALSCLLDKINELAANIRQTVREGKSVTSGNKDKIHSASDQIIAAVDEIRALPPTPTTPTTEATPLDDLKKDIKGLSDEIAKLHKDISTTTQKHTEALASSPPSDLLLQEIKKSSMTNSTKSVKTLKEDSTQSPRRTNTTPS</sequence>
<feature type="region of interest" description="Disordered" evidence="1">
    <location>
        <begin position="199"/>
        <end position="228"/>
    </location>
</feature>
<keyword evidence="3" id="KW-1185">Reference proteome</keyword>
<reference evidence="2" key="1">
    <citation type="submission" date="2022-03" db="EMBL/GenBank/DDBJ databases">
        <authorList>
            <person name="Tunstrom K."/>
        </authorList>
    </citation>
    <scope>NUCLEOTIDE SEQUENCE</scope>
</reference>
<dbReference type="Proteomes" id="UP001153954">
    <property type="component" value="Unassembled WGS sequence"/>
</dbReference>
<organism evidence="2 3">
    <name type="scientific">Euphydryas editha</name>
    <name type="common">Edith's checkerspot</name>
    <dbReference type="NCBI Taxonomy" id="104508"/>
    <lineage>
        <taxon>Eukaryota</taxon>
        <taxon>Metazoa</taxon>
        <taxon>Ecdysozoa</taxon>
        <taxon>Arthropoda</taxon>
        <taxon>Hexapoda</taxon>
        <taxon>Insecta</taxon>
        <taxon>Pterygota</taxon>
        <taxon>Neoptera</taxon>
        <taxon>Endopterygota</taxon>
        <taxon>Lepidoptera</taxon>
        <taxon>Glossata</taxon>
        <taxon>Ditrysia</taxon>
        <taxon>Papilionoidea</taxon>
        <taxon>Nymphalidae</taxon>
        <taxon>Nymphalinae</taxon>
        <taxon>Euphydryas</taxon>
    </lineage>
</organism>
<evidence type="ECO:0000256" key="1">
    <source>
        <dbReference type="SAM" id="MobiDB-lite"/>
    </source>
</evidence>
<gene>
    <name evidence="2" type="ORF">EEDITHA_LOCUS16032</name>
</gene>
<proteinExistence type="predicted"/>
<dbReference type="AlphaFoldDB" id="A0AAU9UUJ9"/>
<accession>A0AAU9UUJ9</accession>
<feature type="compositionally biased region" description="Polar residues" evidence="1">
    <location>
        <begin position="200"/>
        <end position="209"/>
    </location>
</feature>
<name>A0AAU9UUJ9_EUPED</name>
<feature type="region of interest" description="Disordered" evidence="1">
    <location>
        <begin position="50"/>
        <end position="85"/>
    </location>
</feature>
<protein>
    <submittedName>
        <fullName evidence="2">Uncharacterized protein</fullName>
    </submittedName>
</protein>
<evidence type="ECO:0000313" key="3">
    <source>
        <dbReference type="Proteomes" id="UP001153954"/>
    </source>
</evidence>
<feature type="compositionally biased region" description="Polar residues" evidence="1">
    <location>
        <begin position="217"/>
        <end position="228"/>
    </location>
</feature>
<comment type="caution">
    <text evidence="2">The sequence shown here is derived from an EMBL/GenBank/DDBJ whole genome shotgun (WGS) entry which is preliminary data.</text>
</comment>